<name>A0A7W6DD35_9HYPH</name>
<evidence type="ECO:0000313" key="7">
    <source>
        <dbReference type="EMBL" id="MBB3978450.1"/>
    </source>
</evidence>
<dbReference type="InterPro" id="IPR058240">
    <property type="entry name" value="rSAM_sf"/>
</dbReference>
<evidence type="ECO:0000256" key="3">
    <source>
        <dbReference type="ARBA" id="ARBA00022723"/>
    </source>
</evidence>
<dbReference type="InterPro" id="IPR026332">
    <property type="entry name" value="HutW"/>
</dbReference>
<dbReference type="SUPFAM" id="SSF102114">
    <property type="entry name" value="Radical SAM enzymes"/>
    <property type="match status" value="1"/>
</dbReference>
<evidence type="ECO:0000256" key="4">
    <source>
        <dbReference type="ARBA" id="ARBA00023004"/>
    </source>
</evidence>
<dbReference type="GO" id="GO:0051539">
    <property type="term" value="F:4 iron, 4 sulfur cluster binding"/>
    <property type="evidence" value="ECO:0007669"/>
    <property type="project" value="TreeGrafter"/>
</dbReference>
<gene>
    <name evidence="7" type="ORF">GGQ64_003684</name>
</gene>
<keyword evidence="2" id="KW-0949">S-adenosyl-L-methionine</keyword>
<keyword evidence="7" id="KW-0560">Oxidoreductase</keyword>
<keyword evidence="5" id="KW-0411">Iron-sulfur</keyword>
<keyword evidence="8" id="KW-1185">Reference proteome</keyword>
<dbReference type="PANTHER" id="PTHR13932:SF9">
    <property type="entry name" value="COPROPORPHYRINOGEN III OXIDASE"/>
    <property type="match status" value="1"/>
</dbReference>
<dbReference type="Pfam" id="PF04055">
    <property type="entry name" value="Radical_SAM"/>
    <property type="match status" value="1"/>
</dbReference>
<dbReference type="EMBL" id="JACIEE010000007">
    <property type="protein sequence ID" value="MBB3978450.1"/>
    <property type="molecule type" value="Genomic_DNA"/>
</dbReference>
<proteinExistence type="predicted"/>
<dbReference type="PROSITE" id="PS51918">
    <property type="entry name" value="RADICAL_SAM"/>
    <property type="match status" value="1"/>
</dbReference>
<evidence type="ECO:0000256" key="5">
    <source>
        <dbReference type="ARBA" id="ARBA00023014"/>
    </source>
</evidence>
<reference evidence="7 8" key="1">
    <citation type="submission" date="2020-08" db="EMBL/GenBank/DDBJ databases">
        <title>Genomic Encyclopedia of Type Strains, Phase IV (KMG-IV): sequencing the most valuable type-strain genomes for metagenomic binning, comparative biology and taxonomic classification.</title>
        <authorList>
            <person name="Goeker M."/>
        </authorList>
    </citation>
    <scope>NUCLEOTIDE SEQUENCE [LARGE SCALE GENOMIC DNA]</scope>
    <source>
        <strain evidence="7 8">DSM 100211</strain>
    </source>
</reference>
<dbReference type="SFLD" id="SFLDF00311">
    <property type="entry name" value="heme_degradation_proteins_(Hut"/>
    <property type="match status" value="1"/>
</dbReference>
<dbReference type="SFLD" id="SFLDS00029">
    <property type="entry name" value="Radical_SAM"/>
    <property type="match status" value="1"/>
</dbReference>
<dbReference type="EC" id="1.3.98.3" evidence="7"/>
<dbReference type="InterPro" id="IPR007197">
    <property type="entry name" value="rSAM"/>
</dbReference>
<accession>A0A7W6DD35</accession>
<dbReference type="NCBIfam" id="TIGR04107">
    <property type="entry name" value="rSAM_HutW"/>
    <property type="match status" value="1"/>
</dbReference>
<keyword evidence="3" id="KW-0479">Metal-binding</keyword>
<dbReference type="PANTHER" id="PTHR13932">
    <property type="entry name" value="COPROPORPHYRINIGEN III OXIDASE"/>
    <property type="match status" value="1"/>
</dbReference>
<dbReference type="InterPro" id="IPR013785">
    <property type="entry name" value="Aldolase_TIM"/>
</dbReference>
<dbReference type="GO" id="GO:0046872">
    <property type="term" value="F:metal ion binding"/>
    <property type="evidence" value="ECO:0007669"/>
    <property type="project" value="UniProtKB-KW"/>
</dbReference>
<comment type="caution">
    <text evidence="7">The sequence shown here is derived from an EMBL/GenBank/DDBJ whole genome shotgun (WGS) entry which is preliminary data.</text>
</comment>
<dbReference type="GO" id="GO:0006779">
    <property type="term" value="P:porphyrin-containing compound biosynthetic process"/>
    <property type="evidence" value="ECO:0007669"/>
    <property type="project" value="TreeGrafter"/>
</dbReference>
<dbReference type="CDD" id="cd01335">
    <property type="entry name" value="Radical_SAM"/>
    <property type="match status" value="1"/>
</dbReference>
<organism evidence="7 8">
    <name type="scientific">Mycoplana azooxidifex</name>
    <dbReference type="NCBI Taxonomy" id="1636188"/>
    <lineage>
        <taxon>Bacteria</taxon>
        <taxon>Pseudomonadati</taxon>
        <taxon>Pseudomonadota</taxon>
        <taxon>Alphaproteobacteria</taxon>
        <taxon>Hyphomicrobiales</taxon>
        <taxon>Rhizobiaceae</taxon>
        <taxon>Mycoplana</taxon>
    </lineage>
</organism>
<evidence type="ECO:0000259" key="6">
    <source>
        <dbReference type="PROSITE" id="PS51918"/>
    </source>
</evidence>
<evidence type="ECO:0000313" key="8">
    <source>
        <dbReference type="Proteomes" id="UP000574761"/>
    </source>
</evidence>
<dbReference type="AlphaFoldDB" id="A0A7W6DD35"/>
<evidence type="ECO:0000256" key="2">
    <source>
        <dbReference type="ARBA" id="ARBA00022691"/>
    </source>
</evidence>
<dbReference type="Gene3D" id="3.20.20.70">
    <property type="entry name" value="Aldolase class I"/>
    <property type="match status" value="1"/>
</dbReference>
<protein>
    <submittedName>
        <fullName evidence="7">Oxygen-independent coproporphyrinogen-3 oxidase</fullName>
        <ecNumber evidence="7">1.3.98.3</ecNumber>
    </submittedName>
</protein>
<dbReference type="InterPro" id="IPR034505">
    <property type="entry name" value="Coproporphyrinogen-III_oxidase"/>
</dbReference>
<dbReference type="SMART" id="SM00729">
    <property type="entry name" value="Elp3"/>
    <property type="match status" value="1"/>
</dbReference>
<feature type="domain" description="Radical SAM core" evidence="6">
    <location>
        <begin position="53"/>
        <end position="301"/>
    </location>
</feature>
<comment type="cofactor">
    <cofactor evidence="1">
        <name>[4Fe-4S] cluster</name>
        <dbReference type="ChEBI" id="CHEBI:49883"/>
    </cofactor>
</comment>
<dbReference type="InterPro" id="IPR006638">
    <property type="entry name" value="Elp3/MiaA/NifB-like_rSAM"/>
</dbReference>
<dbReference type="GO" id="GO:0005737">
    <property type="term" value="C:cytoplasm"/>
    <property type="evidence" value="ECO:0007669"/>
    <property type="project" value="TreeGrafter"/>
</dbReference>
<keyword evidence="4" id="KW-0408">Iron</keyword>
<evidence type="ECO:0000256" key="1">
    <source>
        <dbReference type="ARBA" id="ARBA00001966"/>
    </source>
</evidence>
<dbReference type="Proteomes" id="UP000574761">
    <property type="component" value="Unassembled WGS sequence"/>
</dbReference>
<sequence>MGGEFSRYFANGNGLNPLRDAFSRRSAVMPFRGRQRLPAGDFQSTWQQIISALCPPGKRLAYIHVPFCANHCLFCGFYRNAYIPDAGAEYAALVVEEIRREASSPALRNSPIHAVYLGGGTPTALSAKELSRILSTVRSELPLAADCEITVEGRIIHFDSEKIDTCLEAGANRFSIGVQSFDTTVRRRQGRRASREEAVGFLEDLRDRDRAALVIDLLYGLPGQTLEVWQQDLHTAAALGPDGIDLYGLNLIPGTPLSTAIAAGKFPAAPGLADIGGFYEAGAAFFRRRNWRQISNNHWGRTTRERNLYNLLIKEGADCIAFGSGAGGSIGNVSYALTGDLAQYREDLRAGRKPLGILAISDALQPLRNFVTASFEVGRLDMAALGELAGDEAAASLAPLLVQWEGAGLLSFIDDIVELTVAGRFWYANLISAFHDILEHRLHSAVDAA</sequence>
<dbReference type="SFLD" id="SFLDG01065">
    <property type="entry name" value="anaerobic_coproporphyrinogen-I"/>
    <property type="match status" value="1"/>
</dbReference>
<dbReference type="GO" id="GO:0051989">
    <property type="term" value="F:coproporphyrinogen dehydrogenase activity"/>
    <property type="evidence" value="ECO:0007669"/>
    <property type="project" value="UniProtKB-EC"/>
</dbReference>